<dbReference type="InterPro" id="IPR003717">
    <property type="entry name" value="RecO"/>
</dbReference>
<sequence length="95" mass="11346">MLMFYSLRFFGVQWKLLTCARCFSKKNIKTISFSEEGLICKNCWQPGEAVFRVELIKDIMQWQTLEQINFNTLVKYKINNEIILLFLDALWILSK</sequence>
<dbReference type="PATRIC" id="fig|838561.3.peg.942"/>
<dbReference type="Proteomes" id="UP000019260">
    <property type="component" value="Chromosome"/>
</dbReference>
<dbReference type="eggNOG" id="COG1381">
    <property type="taxonomic scope" value="Bacteria"/>
</dbReference>
<dbReference type="InterPro" id="IPR037278">
    <property type="entry name" value="ARFGAP/RecO"/>
</dbReference>
<evidence type="ECO:0000313" key="2">
    <source>
        <dbReference type="Proteomes" id="UP000019260"/>
    </source>
</evidence>
<reference evidence="1 2" key="1">
    <citation type="submission" date="2013-09" db="EMBL/GenBank/DDBJ databases">
        <title>Complete genome sequence of Spiroplasma mirum suckling mouse cataract agent.</title>
        <authorList>
            <person name="Landry C.A."/>
            <person name="Bastian F.O."/>
            <person name="Thune R.L."/>
        </authorList>
    </citation>
    <scope>NUCLEOTIDE SEQUENCE [LARGE SCALE GENOMIC DNA]</scope>
    <source>
        <strain evidence="1 2">SMCA</strain>
    </source>
</reference>
<dbReference type="AlphaFoldDB" id="W0GQ57"/>
<dbReference type="STRING" id="838561.P344_04910"/>
<protein>
    <recommendedName>
        <fullName evidence="3">DNA repair protein RecO</fullName>
    </recommendedName>
</protein>
<evidence type="ECO:0000313" key="1">
    <source>
        <dbReference type="EMBL" id="AHI58304.1"/>
    </source>
</evidence>
<dbReference type="GO" id="GO:0006281">
    <property type="term" value="P:DNA repair"/>
    <property type="evidence" value="ECO:0007669"/>
    <property type="project" value="InterPro"/>
</dbReference>
<dbReference type="GO" id="GO:0006310">
    <property type="term" value="P:DNA recombination"/>
    <property type="evidence" value="ECO:0007669"/>
    <property type="project" value="InterPro"/>
</dbReference>
<keyword evidence="2" id="KW-1185">Reference proteome</keyword>
<dbReference type="Pfam" id="PF02565">
    <property type="entry name" value="RecO_C"/>
    <property type="match status" value="1"/>
</dbReference>
<dbReference type="SUPFAM" id="SSF57863">
    <property type="entry name" value="ArfGap/RecO-like zinc finger"/>
    <property type="match status" value="1"/>
</dbReference>
<name>W0GQ57_9MOLU</name>
<proteinExistence type="predicted"/>
<evidence type="ECO:0008006" key="3">
    <source>
        <dbReference type="Google" id="ProtNLM"/>
    </source>
</evidence>
<dbReference type="KEGG" id="smia:P344_04910"/>
<dbReference type="EMBL" id="CP006720">
    <property type="protein sequence ID" value="AHI58304.1"/>
    <property type="molecule type" value="Genomic_DNA"/>
</dbReference>
<dbReference type="HOGENOM" id="CLU_2371364_0_0_14"/>
<accession>W0GQ57</accession>
<organism evidence="1 2">
    <name type="scientific">Spiroplasma mirum ATCC 29335</name>
    <dbReference type="NCBI Taxonomy" id="838561"/>
    <lineage>
        <taxon>Bacteria</taxon>
        <taxon>Bacillati</taxon>
        <taxon>Mycoplasmatota</taxon>
        <taxon>Mollicutes</taxon>
        <taxon>Entomoplasmatales</taxon>
        <taxon>Spiroplasmataceae</taxon>
        <taxon>Spiroplasma</taxon>
    </lineage>
</organism>
<gene>
    <name evidence="1" type="ORF">P344_04910</name>
</gene>
<dbReference type="KEGG" id="smir:SMM_0819"/>